<organism evidence="1 2">
    <name type="scientific">Durusdinium trenchii</name>
    <dbReference type="NCBI Taxonomy" id="1381693"/>
    <lineage>
        <taxon>Eukaryota</taxon>
        <taxon>Sar</taxon>
        <taxon>Alveolata</taxon>
        <taxon>Dinophyceae</taxon>
        <taxon>Suessiales</taxon>
        <taxon>Symbiodiniaceae</taxon>
        <taxon>Durusdinium</taxon>
    </lineage>
</organism>
<dbReference type="Gene3D" id="2.60.200.20">
    <property type="match status" value="1"/>
</dbReference>
<reference evidence="1 2" key="1">
    <citation type="submission" date="2024-02" db="EMBL/GenBank/DDBJ databases">
        <authorList>
            <person name="Chen Y."/>
            <person name="Shah S."/>
            <person name="Dougan E. K."/>
            <person name="Thang M."/>
            <person name="Chan C."/>
        </authorList>
    </citation>
    <scope>NUCLEOTIDE SEQUENCE [LARGE SCALE GENOMIC DNA]</scope>
</reference>
<dbReference type="Pfam" id="PF00498">
    <property type="entry name" value="FHA"/>
    <property type="match status" value="1"/>
</dbReference>
<evidence type="ECO:0000313" key="1">
    <source>
        <dbReference type="EMBL" id="CAK8993851.1"/>
    </source>
</evidence>
<sequence length="507" mass="55352">MATSKDAKDKARKGDSKKERSKRDGKPKKGESTERSKRKSEGRKQAISKTEEERSVRHETARKRKSEEAPVEKKKKKPKKEKKDKPQDEDDEDRRRLQGGAADGVVKAASPGPKDVEVKKKEKTKEKKVAKEKTEKVASKKPELRRKGPCAAEALDDEPKGVGPGRRASKSKSPPNGIRLKPSPEKESKPAAKDEPRAAVPSPSSAESSDAVERRRKRRESAGLKAASGFGLAPVPPVPSEAAGPLMYGPAGPLVPLPATVQGLLEHQDFLAQEVMRMKMAVEAAGGVAPSTKDKEEPAETTIKMPTRLTDCLMEPENLAKLLAKTGLLSAALNQEKHLILRSASRKQLQKTLAQLRRIAWACQWGCSSSKVGALLAEKPAKALNSMVLRLAATSSRLSSHDAKLNAKMRKIRLGTQAGPGMLQLEGIPGLSRKHCTVTFEPEKGACYVQDVSTNGTYLNGKRLPRPPFKNPADARVRLFHGDELLFKLRTDDAEELGYVINLVELS</sequence>
<accession>A0ABP0HUG1</accession>
<dbReference type="EMBL" id="CAXAMN010001336">
    <property type="protein sequence ID" value="CAK8993851.1"/>
    <property type="molecule type" value="Genomic_DNA"/>
</dbReference>
<name>A0ABP0HUG1_9DINO</name>
<dbReference type="PROSITE" id="PS50006">
    <property type="entry name" value="FHA_DOMAIN"/>
    <property type="match status" value="1"/>
</dbReference>
<dbReference type="SMART" id="SM00240">
    <property type="entry name" value="FHA"/>
    <property type="match status" value="1"/>
</dbReference>
<protein>
    <submittedName>
        <fullName evidence="1">Uncharacterized protein</fullName>
    </submittedName>
</protein>
<keyword evidence="2" id="KW-1185">Reference proteome</keyword>
<dbReference type="Proteomes" id="UP001642484">
    <property type="component" value="Unassembled WGS sequence"/>
</dbReference>
<dbReference type="InterPro" id="IPR000253">
    <property type="entry name" value="FHA_dom"/>
</dbReference>
<gene>
    <name evidence="1" type="ORF">CCMP2556_LOCUS3401</name>
</gene>
<comment type="caution">
    <text evidence="1">The sequence shown here is derived from an EMBL/GenBank/DDBJ whole genome shotgun (WGS) entry which is preliminary data.</text>
</comment>
<dbReference type="SUPFAM" id="SSF49879">
    <property type="entry name" value="SMAD/FHA domain"/>
    <property type="match status" value="1"/>
</dbReference>
<evidence type="ECO:0000313" key="2">
    <source>
        <dbReference type="Proteomes" id="UP001642484"/>
    </source>
</evidence>
<dbReference type="InterPro" id="IPR008984">
    <property type="entry name" value="SMAD_FHA_dom_sf"/>
</dbReference>
<proteinExistence type="predicted"/>